<protein>
    <submittedName>
        <fullName evidence="2">Uncharacterized protein</fullName>
    </submittedName>
</protein>
<gene>
    <name evidence="2" type="ORF">Cvel_24015</name>
</gene>
<evidence type="ECO:0000313" key="2">
    <source>
        <dbReference type="EMBL" id="CEM36504.1"/>
    </source>
</evidence>
<evidence type="ECO:0000256" key="1">
    <source>
        <dbReference type="SAM" id="MobiDB-lite"/>
    </source>
</evidence>
<feature type="region of interest" description="Disordered" evidence="1">
    <location>
        <begin position="1"/>
        <end position="43"/>
    </location>
</feature>
<name>A0A0G4GZH7_9ALVE</name>
<proteinExistence type="predicted"/>
<feature type="region of interest" description="Disordered" evidence="1">
    <location>
        <begin position="182"/>
        <end position="203"/>
    </location>
</feature>
<dbReference type="VEuPathDB" id="CryptoDB:Cvel_24015"/>
<dbReference type="AlphaFoldDB" id="A0A0G4GZH7"/>
<dbReference type="PANTHER" id="PTHR36749">
    <property type="entry name" value="F7O18.3 PROTEIN"/>
    <property type="match status" value="1"/>
</dbReference>
<reference evidence="2" key="1">
    <citation type="submission" date="2014-11" db="EMBL/GenBank/DDBJ databases">
        <authorList>
            <person name="Otto D Thomas"/>
            <person name="Naeem Raeece"/>
        </authorList>
    </citation>
    <scope>NUCLEOTIDE SEQUENCE</scope>
</reference>
<feature type="region of interest" description="Disordered" evidence="1">
    <location>
        <begin position="235"/>
        <end position="268"/>
    </location>
</feature>
<feature type="compositionally biased region" description="Low complexity" evidence="1">
    <location>
        <begin position="244"/>
        <end position="261"/>
    </location>
</feature>
<feature type="compositionally biased region" description="Acidic residues" evidence="1">
    <location>
        <begin position="188"/>
        <end position="197"/>
    </location>
</feature>
<dbReference type="EMBL" id="CDMZ01001710">
    <property type="protein sequence ID" value="CEM36504.1"/>
    <property type="molecule type" value="Genomic_DNA"/>
</dbReference>
<dbReference type="PANTHER" id="PTHR36749:SF1">
    <property type="entry name" value="F7O18.3 PROTEIN"/>
    <property type="match status" value="1"/>
</dbReference>
<sequence length="394" mass="43231">MIGEDGRMKAQQAQQAPLYFGPSAAVKEKEQPEAKKVKTERSALSDTKTTLERLLPLLSQRAKFPKAMEIFNKVLKEKFTPENKDFFLKVFSELLQIDHFTSHPDARAHVIESVENILDKMAPSELTATDGNVQLTAAERDFVSVLRLAAVHTNKLFTDDTYRFDKALKQIQNAFELAVQTEQRVEVEGDEEEEEAGESSSFSSNAAALLPAAVKGGAKTEEGGEAMIDVDAEGGEVGGEKVDSSSSSASASSSSSSSSSAPVSTGAVVESSPAGVFDGITLPRGRVLRECRWNVIFSALRVLFTFRTTPWARSAVEGFFQQVYFQRQRFPHGAQREQVESWQGEIKQKKKETHAPTVVAPMESKNPVRDGRDVRVVSTHGSETWGNKQMGING</sequence>
<organism evidence="2">
    <name type="scientific">Chromera velia CCMP2878</name>
    <dbReference type="NCBI Taxonomy" id="1169474"/>
    <lineage>
        <taxon>Eukaryota</taxon>
        <taxon>Sar</taxon>
        <taxon>Alveolata</taxon>
        <taxon>Colpodellida</taxon>
        <taxon>Chromeraceae</taxon>
        <taxon>Chromera</taxon>
    </lineage>
</organism>
<accession>A0A0G4GZH7</accession>
<feature type="compositionally biased region" description="Basic and acidic residues" evidence="1">
    <location>
        <begin position="26"/>
        <end position="43"/>
    </location>
</feature>